<keyword evidence="3 6" id="KW-0732">Signal</keyword>
<reference evidence="7 8" key="1">
    <citation type="submission" date="2022-01" db="EMBL/GenBank/DDBJ databases">
        <title>Paraglaciecola sp. G1-23.</title>
        <authorList>
            <person name="Jin M.S."/>
            <person name="Han D.M."/>
            <person name="Kim H.M."/>
            <person name="Jeon C.O."/>
        </authorList>
    </citation>
    <scope>NUCLEOTIDE SEQUENCE [LARGE SCALE GENOMIC DNA]</scope>
    <source>
        <strain evidence="7 8">G1-23</strain>
    </source>
</reference>
<evidence type="ECO:0000256" key="6">
    <source>
        <dbReference type="SAM" id="SignalP"/>
    </source>
</evidence>
<evidence type="ECO:0000313" key="7">
    <source>
        <dbReference type="EMBL" id="MCF2949139.1"/>
    </source>
</evidence>
<comment type="caution">
    <text evidence="7">The sequence shown here is derived from an EMBL/GenBank/DDBJ whole genome shotgun (WGS) entry which is preliminary data.</text>
</comment>
<comment type="similarity">
    <text evidence="2">Belongs to the MipA/OmpV family.</text>
</comment>
<organism evidence="7 8">
    <name type="scientific">Paraglaciecola algarum</name>
    <dbReference type="NCBI Taxonomy" id="3050085"/>
    <lineage>
        <taxon>Bacteria</taxon>
        <taxon>Pseudomonadati</taxon>
        <taxon>Pseudomonadota</taxon>
        <taxon>Gammaproteobacteria</taxon>
        <taxon>Alteromonadales</taxon>
        <taxon>Alteromonadaceae</taxon>
        <taxon>Paraglaciecola</taxon>
    </lineage>
</organism>
<dbReference type="Proteomes" id="UP001521137">
    <property type="component" value="Unassembled WGS sequence"/>
</dbReference>
<proteinExistence type="inferred from homology"/>
<keyword evidence="5" id="KW-0998">Cell outer membrane</keyword>
<keyword evidence="8" id="KW-1185">Reference proteome</keyword>
<dbReference type="EMBL" id="JAKGAS010000007">
    <property type="protein sequence ID" value="MCF2949139.1"/>
    <property type="molecule type" value="Genomic_DNA"/>
</dbReference>
<dbReference type="PANTHER" id="PTHR38776">
    <property type="entry name" value="MLTA-INTERACTING PROTEIN-RELATED"/>
    <property type="match status" value="1"/>
</dbReference>
<sequence>MKFNLAKQVSLALVTLGFATSSIAADISHSLRNNTEFNSAPENYFEIGLAAIAGKGSSFTRDDEDFSDFEVLVNGSYNWRGFFIDLYGESHTPLVFGYNAYDSKNWSFDVVLIPTGNGMGEELDDRFIGINERHVSVMLGGRATGYFAGNTLQLSMQHDITGNSSGTSASVLVGRNWQYRNWNFHGMLGLNYNDEKLVDYYLGVSEEEAARTDFTAFTGKSVLGFTAEAGVTYPINEDWVFRATTRYGSAIDNDSDSPLFLTDRDNAMSVSTSISYVF</sequence>
<dbReference type="Pfam" id="PF06629">
    <property type="entry name" value="MipA"/>
    <property type="match status" value="1"/>
</dbReference>
<feature type="chain" id="PRO_5047174405" evidence="6">
    <location>
        <begin position="25"/>
        <end position="278"/>
    </location>
</feature>
<feature type="signal peptide" evidence="6">
    <location>
        <begin position="1"/>
        <end position="24"/>
    </location>
</feature>
<evidence type="ECO:0000256" key="3">
    <source>
        <dbReference type="ARBA" id="ARBA00022729"/>
    </source>
</evidence>
<evidence type="ECO:0000256" key="2">
    <source>
        <dbReference type="ARBA" id="ARBA00005722"/>
    </source>
</evidence>
<protein>
    <submittedName>
        <fullName evidence="7">MipA/OmpV family protein</fullName>
    </submittedName>
</protein>
<evidence type="ECO:0000256" key="5">
    <source>
        <dbReference type="ARBA" id="ARBA00023237"/>
    </source>
</evidence>
<evidence type="ECO:0000256" key="4">
    <source>
        <dbReference type="ARBA" id="ARBA00023136"/>
    </source>
</evidence>
<dbReference type="PANTHER" id="PTHR38776:SF1">
    <property type="entry name" value="MLTA-INTERACTING PROTEIN-RELATED"/>
    <property type="match status" value="1"/>
</dbReference>
<keyword evidence="4" id="KW-0472">Membrane</keyword>
<dbReference type="RefSeq" id="WP_235313236.1">
    <property type="nucleotide sequence ID" value="NZ_JAKGAS010000007.1"/>
</dbReference>
<comment type="subcellular location">
    <subcellularLocation>
        <location evidence="1">Cell outer membrane</location>
    </subcellularLocation>
</comment>
<dbReference type="InterPro" id="IPR010583">
    <property type="entry name" value="MipA"/>
</dbReference>
<evidence type="ECO:0000313" key="8">
    <source>
        <dbReference type="Proteomes" id="UP001521137"/>
    </source>
</evidence>
<accession>A0ABS9D889</accession>
<evidence type="ECO:0000256" key="1">
    <source>
        <dbReference type="ARBA" id="ARBA00004442"/>
    </source>
</evidence>
<name>A0ABS9D889_9ALTE</name>
<gene>
    <name evidence="7" type="ORF">L0668_13540</name>
</gene>